<feature type="compositionally biased region" description="Low complexity" evidence="1">
    <location>
        <begin position="254"/>
        <end position="269"/>
    </location>
</feature>
<evidence type="ECO:0000256" key="1">
    <source>
        <dbReference type="SAM" id="MobiDB-lite"/>
    </source>
</evidence>
<feature type="compositionally biased region" description="Basic and acidic residues" evidence="1">
    <location>
        <begin position="115"/>
        <end position="140"/>
    </location>
</feature>
<protein>
    <submittedName>
        <fullName evidence="2">Uncharacterized protein</fullName>
    </submittedName>
</protein>
<accession>A0AAE8ZQN2</accession>
<evidence type="ECO:0000313" key="3">
    <source>
        <dbReference type="Proteomes" id="UP000827892"/>
    </source>
</evidence>
<feature type="compositionally biased region" description="Polar residues" evidence="1">
    <location>
        <begin position="148"/>
        <end position="171"/>
    </location>
</feature>
<sequence>MSQDDFDYKNSLVYMNSTAALMETLFKNMKNEDFVYPAKKEVHADDGAIIRCEELNRRQAADKISFVIRDPYLESMLAKMSDEDFSYETQKKPVDPNYGRVVRALELMELAGTSKDEETKVEMKKVEVEKAEPVRAESVQKENVASPARQSPHTTKSGSNDQTMAQNNHSPSHGYGQKKFGGSFKKQNNKNRVKYDIQTWKNDRNSVGSDNSSSPARRQSDNYRVSNNHVYQKGNGSRTAYHVENLAFSPNNNGFNNNFGGPRHNNTNNGYGGSRGRGNRNGYNGQSNNNGQQQRDNGNYWNRNQGVSGGGSEFWNGQYNDNQMWK</sequence>
<name>A0AAE8ZQN2_CAEBR</name>
<dbReference type="KEGG" id="cbr:CBG_15956"/>
<organism evidence="2 3">
    <name type="scientific">Caenorhabditis briggsae</name>
    <dbReference type="NCBI Taxonomy" id="6238"/>
    <lineage>
        <taxon>Eukaryota</taxon>
        <taxon>Metazoa</taxon>
        <taxon>Ecdysozoa</taxon>
        <taxon>Nematoda</taxon>
        <taxon>Chromadorea</taxon>
        <taxon>Rhabditida</taxon>
        <taxon>Rhabditina</taxon>
        <taxon>Rhabditomorpha</taxon>
        <taxon>Rhabditoidea</taxon>
        <taxon>Rhabditidae</taxon>
        <taxon>Peloderinae</taxon>
        <taxon>Caenorhabditis</taxon>
    </lineage>
</organism>
<feature type="compositionally biased region" description="Polar residues" evidence="1">
    <location>
        <begin position="315"/>
        <end position="326"/>
    </location>
</feature>
<feature type="region of interest" description="Disordered" evidence="1">
    <location>
        <begin position="254"/>
        <end position="326"/>
    </location>
</feature>
<reference evidence="2 3" key="1">
    <citation type="submission" date="2022-05" db="EMBL/GenBank/DDBJ databases">
        <title>Chromosome-level reference genomes for two strains of Caenorhabditis briggsae: an improved platform for comparative genomics.</title>
        <authorList>
            <person name="Stevens L."/>
            <person name="Andersen E.C."/>
        </authorList>
    </citation>
    <scope>NUCLEOTIDE SEQUENCE [LARGE SCALE GENOMIC DNA]</scope>
    <source>
        <strain evidence="2">QX1410_ONT</strain>
        <tissue evidence="2">Whole-organism</tissue>
    </source>
</reference>
<gene>
    <name evidence="2" type="ORF">L3Y34_010662</name>
</gene>
<dbReference type="EMBL" id="CP090896">
    <property type="protein sequence ID" value="ULT80235.1"/>
    <property type="molecule type" value="Genomic_DNA"/>
</dbReference>
<dbReference type="OMA" id="TAYHVEN"/>
<dbReference type="Proteomes" id="UP000827892">
    <property type="component" value="Chromosome X"/>
</dbReference>
<feature type="region of interest" description="Disordered" evidence="1">
    <location>
        <begin position="115"/>
        <end position="234"/>
    </location>
</feature>
<feature type="compositionally biased region" description="Polar residues" evidence="1">
    <location>
        <begin position="205"/>
        <end position="234"/>
    </location>
</feature>
<feature type="compositionally biased region" description="Low complexity" evidence="1">
    <location>
        <begin position="280"/>
        <end position="299"/>
    </location>
</feature>
<proteinExistence type="predicted"/>
<feature type="compositionally biased region" description="Low complexity" evidence="1">
    <location>
        <begin position="177"/>
        <end position="186"/>
    </location>
</feature>
<dbReference type="AlphaFoldDB" id="A0AAE8ZQN2"/>
<evidence type="ECO:0000313" key="2">
    <source>
        <dbReference type="EMBL" id="ULT80235.1"/>
    </source>
</evidence>